<name>A0A9P4H2T0_9PLEO</name>
<dbReference type="SUPFAM" id="SSF51735">
    <property type="entry name" value="NAD(P)-binding Rossmann-fold domains"/>
    <property type="match status" value="1"/>
</dbReference>
<keyword evidence="6" id="KW-1185">Reference proteome</keyword>
<dbReference type="InterPro" id="IPR045312">
    <property type="entry name" value="PCBER-like"/>
</dbReference>
<dbReference type="Pfam" id="PF13460">
    <property type="entry name" value="NAD_binding_10"/>
    <property type="match status" value="1"/>
</dbReference>
<accession>A0A9P4H2T0</accession>
<dbReference type="Proteomes" id="UP000799777">
    <property type="component" value="Unassembled WGS sequence"/>
</dbReference>
<dbReference type="OrthoDB" id="419598at2759"/>
<feature type="non-terminal residue" evidence="5">
    <location>
        <position position="1"/>
    </location>
</feature>
<dbReference type="Gene3D" id="3.40.50.720">
    <property type="entry name" value="NAD(P)-binding Rossmann-like Domain"/>
    <property type="match status" value="1"/>
</dbReference>
<organism evidence="5 6">
    <name type="scientific">Setomelanomma holmii</name>
    <dbReference type="NCBI Taxonomy" id="210430"/>
    <lineage>
        <taxon>Eukaryota</taxon>
        <taxon>Fungi</taxon>
        <taxon>Dikarya</taxon>
        <taxon>Ascomycota</taxon>
        <taxon>Pezizomycotina</taxon>
        <taxon>Dothideomycetes</taxon>
        <taxon>Pleosporomycetidae</taxon>
        <taxon>Pleosporales</taxon>
        <taxon>Pleosporineae</taxon>
        <taxon>Phaeosphaeriaceae</taxon>
        <taxon>Setomelanomma</taxon>
    </lineage>
</organism>
<evidence type="ECO:0000313" key="5">
    <source>
        <dbReference type="EMBL" id="KAF2026547.1"/>
    </source>
</evidence>
<dbReference type="PANTHER" id="PTHR47706">
    <property type="entry name" value="NMRA-LIKE FAMILY PROTEIN"/>
    <property type="match status" value="1"/>
</dbReference>
<reference evidence="5" key="1">
    <citation type="journal article" date="2020" name="Stud. Mycol.">
        <title>101 Dothideomycetes genomes: a test case for predicting lifestyles and emergence of pathogens.</title>
        <authorList>
            <person name="Haridas S."/>
            <person name="Albert R."/>
            <person name="Binder M."/>
            <person name="Bloem J."/>
            <person name="Labutti K."/>
            <person name="Salamov A."/>
            <person name="Andreopoulos B."/>
            <person name="Baker S."/>
            <person name="Barry K."/>
            <person name="Bills G."/>
            <person name="Bluhm B."/>
            <person name="Cannon C."/>
            <person name="Castanera R."/>
            <person name="Culley D."/>
            <person name="Daum C."/>
            <person name="Ezra D."/>
            <person name="Gonzalez J."/>
            <person name="Henrissat B."/>
            <person name="Kuo A."/>
            <person name="Liang C."/>
            <person name="Lipzen A."/>
            <person name="Lutzoni F."/>
            <person name="Magnuson J."/>
            <person name="Mondo S."/>
            <person name="Nolan M."/>
            <person name="Ohm R."/>
            <person name="Pangilinan J."/>
            <person name="Park H.-J."/>
            <person name="Ramirez L."/>
            <person name="Alfaro M."/>
            <person name="Sun H."/>
            <person name="Tritt A."/>
            <person name="Yoshinaga Y."/>
            <person name="Zwiers L.-H."/>
            <person name="Turgeon B."/>
            <person name="Goodwin S."/>
            <person name="Spatafora J."/>
            <person name="Crous P."/>
            <person name="Grigoriev I."/>
        </authorList>
    </citation>
    <scope>NUCLEOTIDE SEQUENCE</scope>
    <source>
        <strain evidence="5">CBS 110217</strain>
    </source>
</reference>
<dbReference type="InterPro" id="IPR051609">
    <property type="entry name" value="NmrA/Isoflavone_reductase-like"/>
</dbReference>
<feature type="domain" description="NAD(P)-binding" evidence="4">
    <location>
        <begin position="1"/>
        <end position="93"/>
    </location>
</feature>
<evidence type="ECO:0000259" key="4">
    <source>
        <dbReference type="Pfam" id="PF13460"/>
    </source>
</evidence>
<dbReference type="GO" id="GO:0016491">
    <property type="term" value="F:oxidoreductase activity"/>
    <property type="evidence" value="ECO:0007669"/>
    <property type="project" value="UniProtKB-KW"/>
</dbReference>
<dbReference type="CDD" id="cd05259">
    <property type="entry name" value="PCBER_SDR_a"/>
    <property type="match status" value="1"/>
</dbReference>
<sequence length="320" mass="35198">GSIGSHILKSLLATGKHEVTVLTRPESTATFPSSTNIIKVDYTSAPSITSALQGQDFLVITLAVSSPPDLHSRIVNAAAEANVKYIMPNYYGYGLSERSGSAPADPILGSFGRFVNDVRSVQEKGWKGKYVALCCGFWYEFSLGMGEAWLGFDLHNRKVTFYDQGEKKVNVSTWELCGKAVAALLSLPIDKADNDSPALSDWDNSGVYVSSFLTNQREILASLHRVLGTTDADWTINQQPVEERYEQGLKELQGGDRTGYAKAMYAKIFYPEGRGDYETGWGVDNGKLGLEEESLNVATKRTLEMVDGGFGYRKYLPKEQ</sequence>
<dbReference type="AlphaFoldDB" id="A0A9P4H2T0"/>
<dbReference type="EMBL" id="ML978241">
    <property type="protein sequence ID" value="KAF2026547.1"/>
    <property type="molecule type" value="Genomic_DNA"/>
</dbReference>
<proteinExistence type="inferred from homology"/>
<dbReference type="PANTHER" id="PTHR47706:SF7">
    <property type="entry name" value="CIPA-LIKE, PUTATIVE (AFU_ORTHOLOGUE AFUA_1G01630)-RELATED"/>
    <property type="match status" value="1"/>
</dbReference>
<comment type="similarity">
    <text evidence="1">Belongs to the NmrA-type oxidoreductase family. Isoflavone reductase subfamily.</text>
</comment>
<keyword evidence="3" id="KW-0560">Oxidoreductase</keyword>
<protein>
    <submittedName>
        <fullName evidence="5">Oxidoreductase CipA</fullName>
    </submittedName>
</protein>
<evidence type="ECO:0000256" key="3">
    <source>
        <dbReference type="ARBA" id="ARBA00023002"/>
    </source>
</evidence>
<dbReference type="InterPro" id="IPR016040">
    <property type="entry name" value="NAD(P)-bd_dom"/>
</dbReference>
<evidence type="ECO:0000256" key="1">
    <source>
        <dbReference type="ARBA" id="ARBA00005725"/>
    </source>
</evidence>
<keyword evidence="2" id="KW-0521">NADP</keyword>
<evidence type="ECO:0000256" key="2">
    <source>
        <dbReference type="ARBA" id="ARBA00022857"/>
    </source>
</evidence>
<gene>
    <name evidence="5" type="ORF">EK21DRAFT_73937</name>
</gene>
<comment type="caution">
    <text evidence="5">The sequence shown here is derived from an EMBL/GenBank/DDBJ whole genome shotgun (WGS) entry which is preliminary data.</text>
</comment>
<evidence type="ECO:0000313" key="6">
    <source>
        <dbReference type="Proteomes" id="UP000799777"/>
    </source>
</evidence>
<dbReference type="InterPro" id="IPR036291">
    <property type="entry name" value="NAD(P)-bd_dom_sf"/>
</dbReference>